<feature type="transmembrane region" description="Helical" evidence="9">
    <location>
        <begin position="450"/>
        <end position="469"/>
    </location>
</feature>
<sequence>MSRMAGRGIRPLLQLGSVVFFLVLVQQGQRASDRFSGGGNLEVNGGGRRLLAVEGDSYLGYRSREWKQTAGNRRVTEGELRSEPVDVGNQTADVKQTFTACENVNTHVGYADSCSYVRANPECRSGTMIEYVERFYCTFGKAPLIGYGVYLVWLMALFYMLGNTAADFFCPSLEKLSKLLHLPPTVAGVSLLPLGNGAPDVFASIAAFTGSSNGQVGLNSVLGGAMFVTSVVAGSVALVVSSVHGAGTLNLDRNCFLRDVGFFMVTLVSLLLIIIVGKIHLWGAIMYISIYLVYGFMVAAGECIKTQDRKKRQSSYALEPLLLSSSQAEEEGSGSFGEESVMENTLPQWMWTSNVAIYSHKGLATLEGSSRPLWGWSEQEEAELQAQKSLRRICWHLLWMPLNLPRRLTIPLVDDSRWSRPFAIGCAVLAPTLLAAVWDGNDGHPLGSSPTVYIFGLTLGALLGILSAFTTKSEHPPRRFLFPWAFGGFIMSIVWFYLIANELVAALVALGVILEIDAAILGLTVLAWGNSIGDLMSNIALSFNGNDGVQIAVSGCYAGPMFNTLVGLGLSFLFASWKSYPAAFVIPTDYSLFYTIGFLYVGLLWAMLTLPTRAMTPSKGFGIGLLVLYGTFLSLRLANVTGLISLPGLENDSGPSLHTR</sequence>
<evidence type="ECO:0000313" key="12">
    <source>
        <dbReference type="EMBL" id="KAG0558889.1"/>
    </source>
</evidence>
<dbReference type="Proteomes" id="UP000822688">
    <property type="component" value="Chromosome 10"/>
</dbReference>
<dbReference type="InterPro" id="IPR004837">
    <property type="entry name" value="NaCa_Exmemb"/>
</dbReference>
<evidence type="ECO:0000256" key="6">
    <source>
        <dbReference type="ARBA" id="ARBA00023136"/>
    </source>
</evidence>
<feature type="transmembrane region" description="Helical" evidence="9">
    <location>
        <begin position="421"/>
        <end position="438"/>
    </location>
</feature>
<dbReference type="PANTHER" id="PTHR12266">
    <property type="entry name" value="NA+/CA2+ K+ INDEPENDENT EXCHANGER"/>
    <property type="match status" value="1"/>
</dbReference>
<feature type="transmembrane region" description="Helical" evidence="9">
    <location>
        <begin position="255"/>
        <end position="275"/>
    </location>
</feature>
<keyword evidence="6 9" id="KW-0472">Membrane</keyword>
<keyword evidence="10" id="KW-0732">Signal</keyword>
<evidence type="ECO:0000256" key="2">
    <source>
        <dbReference type="ARBA" id="ARBA00022448"/>
    </source>
</evidence>
<keyword evidence="4 9" id="KW-1133">Transmembrane helix</keyword>
<keyword evidence="3 9" id="KW-0812">Transmembrane</keyword>
<keyword evidence="2" id="KW-0813">Transport</keyword>
<feature type="transmembrane region" description="Helical" evidence="9">
    <location>
        <begin position="549"/>
        <end position="572"/>
    </location>
</feature>
<keyword evidence="5" id="KW-0915">Sodium</keyword>
<evidence type="ECO:0000259" key="11">
    <source>
        <dbReference type="Pfam" id="PF01699"/>
    </source>
</evidence>
<feature type="domain" description="Sodium/calcium exchanger membrane region" evidence="11">
    <location>
        <begin position="484"/>
        <end position="636"/>
    </location>
</feature>
<dbReference type="EMBL" id="CM026431">
    <property type="protein sequence ID" value="KAG0558889.1"/>
    <property type="molecule type" value="Genomic_DNA"/>
</dbReference>
<evidence type="ECO:0000256" key="5">
    <source>
        <dbReference type="ARBA" id="ARBA00023053"/>
    </source>
</evidence>
<comment type="subcellular location">
    <subcellularLocation>
        <location evidence="1">Membrane</location>
        <topology evidence="1">Multi-pass membrane protein</topology>
    </subcellularLocation>
</comment>
<feature type="domain" description="Sodium/calcium exchanger membrane region" evidence="11">
    <location>
        <begin position="151"/>
        <end position="297"/>
    </location>
</feature>
<keyword evidence="13" id="KW-1185">Reference proteome</keyword>
<evidence type="ECO:0000313" key="13">
    <source>
        <dbReference type="Proteomes" id="UP000822688"/>
    </source>
</evidence>
<protein>
    <recommendedName>
        <fullName evidence="11">Sodium/calcium exchanger membrane region domain-containing protein</fullName>
    </recommendedName>
</protein>
<dbReference type="GO" id="GO:0016020">
    <property type="term" value="C:membrane"/>
    <property type="evidence" value="ECO:0007669"/>
    <property type="project" value="UniProtKB-SubCell"/>
</dbReference>
<feature type="transmembrane region" description="Helical" evidence="9">
    <location>
        <begin position="506"/>
        <end position="528"/>
    </location>
</feature>
<comment type="caution">
    <text evidence="12">The sequence shown here is derived from an EMBL/GenBank/DDBJ whole genome shotgun (WGS) entry which is preliminary data.</text>
</comment>
<evidence type="ECO:0000256" key="3">
    <source>
        <dbReference type="ARBA" id="ARBA00022692"/>
    </source>
</evidence>
<feature type="chain" id="PRO_5035873417" description="Sodium/calcium exchanger membrane region domain-containing protein" evidence="10">
    <location>
        <begin position="31"/>
        <end position="660"/>
    </location>
</feature>
<dbReference type="InterPro" id="IPR051359">
    <property type="entry name" value="CaCA_antiporter"/>
</dbReference>
<dbReference type="PANTHER" id="PTHR12266:SF0">
    <property type="entry name" value="MITOCHONDRIAL SODIUM_CALCIUM EXCHANGER PROTEIN"/>
    <property type="match status" value="1"/>
</dbReference>
<evidence type="ECO:0000256" key="10">
    <source>
        <dbReference type="SAM" id="SignalP"/>
    </source>
</evidence>
<comment type="similarity">
    <text evidence="8">Belongs to the Ca(2+):cation antiporter (CaCA) (TC 2.A.19) family. Cation/calcium exchanger (CCX) subfamily.</text>
</comment>
<feature type="transmembrane region" description="Helical" evidence="9">
    <location>
        <begin position="622"/>
        <end position="646"/>
    </location>
</feature>
<reference evidence="12" key="1">
    <citation type="submission" date="2020-06" db="EMBL/GenBank/DDBJ databases">
        <title>WGS assembly of Ceratodon purpureus strain R40.</title>
        <authorList>
            <person name="Carey S.B."/>
            <person name="Jenkins J."/>
            <person name="Shu S."/>
            <person name="Lovell J.T."/>
            <person name="Sreedasyam A."/>
            <person name="Maumus F."/>
            <person name="Tiley G.P."/>
            <person name="Fernandez-Pozo N."/>
            <person name="Barry K."/>
            <person name="Chen C."/>
            <person name="Wang M."/>
            <person name="Lipzen A."/>
            <person name="Daum C."/>
            <person name="Saski C.A."/>
            <person name="Payton A.C."/>
            <person name="Mcbreen J.C."/>
            <person name="Conrad R.E."/>
            <person name="Kollar L.M."/>
            <person name="Olsson S."/>
            <person name="Huttunen S."/>
            <person name="Landis J.B."/>
            <person name="Wickett N.J."/>
            <person name="Johnson M.G."/>
            <person name="Rensing S.A."/>
            <person name="Grimwood J."/>
            <person name="Schmutz J."/>
            <person name="Mcdaniel S.F."/>
        </authorList>
    </citation>
    <scope>NUCLEOTIDE SEQUENCE</scope>
    <source>
        <strain evidence="12">R40</strain>
    </source>
</reference>
<dbReference type="InterPro" id="IPR044880">
    <property type="entry name" value="NCX_ion-bd_dom_sf"/>
</dbReference>
<feature type="transmembrane region" description="Helical" evidence="9">
    <location>
        <begin position="281"/>
        <end position="304"/>
    </location>
</feature>
<dbReference type="AlphaFoldDB" id="A0A8T0GL20"/>
<feature type="transmembrane region" description="Helical" evidence="9">
    <location>
        <begin position="144"/>
        <end position="166"/>
    </location>
</feature>
<evidence type="ECO:0000256" key="8">
    <source>
        <dbReference type="ARBA" id="ARBA00038187"/>
    </source>
</evidence>
<keyword evidence="7" id="KW-0739">Sodium transport</keyword>
<feature type="transmembrane region" description="Helical" evidence="9">
    <location>
        <begin position="481"/>
        <end position="500"/>
    </location>
</feature>
<dbReference type="Gene3D" id="1.20.1420.30">
    <property type="entry name" value="NCX, central ion-binding region"/>
    <property type="match status" value="2"/>
</dbReference>
<feature type="signal peptide" evidence="10">
    <location>
        <begin position="1"/>
        <end position="30"/>
    </location>
</feature>
<evidence type="ECO:0000256" key="1">
    <source>
        <dbReference type="ARBA" id="ARBA00004141"/>
    </source>
</evidence>
<keyword evidence="7" id="KW-0406">Ion transport</keyword>
<gene>
    <name evidence="12" type="ORF">KC19_10G062400</name>
</gene>
<name>A0A8T0GL20_CERPU</name>
<dbReference type="GO" id="GO:0008324">
    <property type="term" value="F:monoatomic cation transmembrane transporter activity"/>
    <property type="evidence" value="ECO:0007669"/>
    <property type="project" value="TreeGrafter"/>
</dbReference>
<dbReference type="GO" id="GO:0006814">
    <property type="term" value="P:sodium ion transport"/>
    <property type="evidence" value="ECO:0007669"/>
    <property type="project" value="UniProtKB-KW"/>
</dbReference>
<feature type="transmembrane region" description="Helical" evidence="9">
    <location>
        <begin position="221"/>
        <end position="243"/>
    </location>
</feature>
<accession>A0A8T0GL20</accession>
<proteinExistence type="inferred from homology"/>
<feature type="transmembrane region" description="Helical" evidence="9">
    <location>
        <begin position="592"/>
        <end position="610"/>
    </location>
</feature>
<evidence type="ECO:0000256" key="7">
    <source>
        <dbReference type="ARBA" id="ARBA00023201"/>
    </source>
</evidence>
<dbReference type="Pfam" id="PF01699">
    <property type="entry name" value="Na_Ca_ex"/>
    <property type="match status" value="2"/>
</dbReference>
<evidence type="ECO:0000256" key="9">
    <source>
        <dbReference type="SAM" id="Phobius"/>
    </source>
</evidence>
<evidence type="ECO:0000256" key="4">
    <source>
        <dbReference type="ARBA" id="ARBA00022989"/>
    </source>
</evidence>
<organism evidence="12 13">
    <name type="scientific">Ceratodon purpureus</name>
    <name type="common">Fire moss</name>
    <name type="synonym">Dicranum purpureum</name>
    <dbReference type="NCBI Taxonomy" id="3225"/>
    <lineage>
        <taxon>Eukaryota</taxon>
        <taxon>Viridiplantae</taxon>
        <taxon>Streptophyta</taxon>
        <taxon>Embryophyta</taxon>
        <taxon>Bryophyta</taxon>
        <taxon>Bryophytina</taxon>
        <taxon>Bryopsida</taxon>
        <taxon>Dicranidae</taxon>
        <taxon>Pseudoditrichales</taxon>
        <taxon>Ditrichaceae</taxon>
        <taxon>Ceratodon</taxon>
    </lineage>
</organism>